<feature type="signal peptide" evidence="1">
    <location>
        <begin position="1"/>
        <end position="27"/>
    </location>
</feature>
<dbReference type="Gene3D" id="2.60.40.2850">
    <property type="match status" value="1"/>
</dbReference>
<organism evidence="2 3">
    <name type="scientific">Curtobacterium poinsettiae</name>
    <dbReference type="NCBI Taxonomy" id="159612"/>
    <lineage>
        <taxon>Bacteria</taxon>
        <taxon>Bacillati</taxon>
        <taxon>Actinomycetota</taxon>
        <taxon>Actinomycetes</taxon>
        <taxon>Micrococcales</taxon>
        <taxon>Microbacteriaceae</taxon>
        <taxon>Curtobacterium</taxon>
    </lineage>
</organism>
<reference evidence="2" key="1">
    <citation type="submission" date="2022-09" db="EMBL/GenBank/DDBJ databases">
        <title>Taxonomy of Curtobacterium flaccumfaciens.</title>
        <authorList>
            <person name="Osdaghi E."/>
            <person name="Taghavi S.M."/>
            <person name="Hamidizade M."/>
            <person name="Abachi H."/>
            <person name="Fazliarab A."/>
            <person name="Baeyen S."/>
            <person name="Portier P."/>
            <person name="Van Vaerenbergh J."/>
            <person name="Jacques M.-A."/>
        </authorList>
    </citation>
    <scope>NUCLEOTIDE SEQUENCE</scope>
    <source>
        <strain evidence="2">AGQB46</strain>
    </source>
</reference>
<dbReference type="InterPro" id="IPR006540">
    <property type="entry name" value="Lactococcin_972"/>
</dbReference>
<dbReference type="Proteomes" id="UP001062223">
    <property type="component" value="Chromosome"/>
</dbReference>
<dbReference type="AlphaFoldDB" id="A0A9Q9P516"/>
<sequence>MKKIIQLGAFCAAMFTAAGFGVSPASAAPSDAAIVVEGSASADAPQQTRAGKMVPAGGGMWTYGIWDKKVHSLFAHERSTHRASVKSNGTVTRSAWQPPKTLAYATRAKAVSGNQSYWATRG</sequence>
<dbReference type="Pfam" id="PF09683">
    <property type="entry name" value="Lactococcin_972"/>
    <property type="match status" value="1"/>
</dbReference>
<dbReference type="KEGG" id="cpoi:OE229_09245"/>
<evidence type="ECO:0000313" key="3">
    <source>
        <dbReference type="Proteomes" id="UP001062223"/>
    </source>
</evidence>
<evidence type="ECO:0000313" key="2">
    <source>
        <dbReference type="EMBL" id="UYC79340.1"/>
    </source>
</evidence>
<accession>A0A9Q9P516</accession>
<evidence type="ECO:0000256" key="1">
    <source>
        <dbReference type="SAM" id="SignalP"/>
    </source>
</evidence>
<name>A0A9Q9P516_9MICO</name>
<keyword evidence="1" id="KW-0732">Signal</keyword>
<proteinExistence type="predicted"/>
<gene>
    <name evidence="2" type="ORF">OE229_09245</name>
</gene>
<feature type="chain" id="PRO_5040496249" evidence="1">
    <location>
        <begin position="28"/>
        <end position="122"/>
    </location>
</feature>
<dbReference type="RefSeq" id="WP_262137573.1">
    <property type="nucleotide sequence ID" value="NZ_CP106879.1"/>
</dbReference>
<dbReference type="EMBL" id="CP106879">
    <property type="protein sequence ID" value="UYC79340.1"/>
    <property type="molecule type" value="Genomic_DNA"/>
</dbReference>
<protein>
    <submittedName>
        <fullName evidence="2">Lactococcin 972 family bacteriocin</fullName>
    </submittedName>
</protein>